<dbReference type="InterPro" id="IPR009078">
    <property type="entry name" value="Ferritin-like_SF"/>
</dbReference>
<dbReference type="InterPro" id="IPR010386">
    <property type="entry name" value="tRNA-Hydrxlase_MiaE"/>
</dbReference>
<dbReference type="NCBIfam" id="NF047790">
    <property type="entry name" value="tRNAmsioHdxaseMiaE"/>
    <property type="match status" value="1"/>
</dbReference>
<evidence type="ECO:0000313" key="2">
    <source>
        <dbReference type="Proteomes" id="UP000003789"/>
    </source>
</evidence>
<dbReference type="OrthoDB" id="9802518at2"/>
<dbReference type="EMBL" id="AAPH01000012">
    <property type="protein sequence ID" value="EAS43311.1"/>
    <property type="molecule type" value="Genomic_DNA"/>
</dbReference>
<dbReference type="PANTHER" id="PTHR42637:SF1">
    <property type="entry name" value="TRNA 2-(METHYLSULFANYL)-N(6)-ISOPENTENYLADENOSINE(37) HYDROXYLASE"/>
    <property type="match status" value="1"/>
</dbReference>
<dbReference type="PIRSF" id="PIRSF020736">
    <property type="entry name" value="MiaE"/>
    <property type="match status" value="1"/>
</dbReference>
<dbReference type="Gene3D" id="1.20.1260.10">
    <property type="match status" value="1"/>
</dbReference>
<dbReference type="SUPFAM" id="SSF47240">
    <property type="entry name" value="Ferritin-like"/>
    <property type="match status" value="1"/>
</dbReference>
<protein>
    <submittedName>
        <fullName evidence="1">Putative hydroxylase</fullName>
    </submittedName>
</protein>
<dbReference type="CDD" id="cd07910">
    <property type="entry name" value="MiaE"/>
    <property type="match status" value="1"/>
</dbReference>
<dbReference type="InterPro" id="IPR012347">
    <property type="entry name" value="Ferritin-like"/>
</dbReference>
<dbReference type="RefSeq" id="WP_006233155.1">
    <property type="nucleotide sequence ID" value="NZ_CH724136.1"/>
</dbReference>
<evidence type="ECO:0000313" key="1">
    <source>
        <dbReference type="EMBL" id="EAS43311.1"/>
    </source>
</evidence>
<reference evidence="1 2" key="1">
    <citation type="submission" date="2006-03" db="EMBL/GenBank/DDBJ databases">
        <authorList>
            <person name="Bartlett D.H."/>
            <person name="Valle G."/>
            <person name="Lauro F.M."/>
            <person name="Vezzi A."/>
            <person name="Simonato F."/>
            <person name="Eloe E."/>
            <person name="Vitulo N."/>
            <person name="Stratton T.K."/>
            <person name="D'angelo M."/>
            <person name="Ferriera S."/>
            <person name="Johnson J."/>
            <person name="Kravitz S."/>
            <person name="Beeson K."/>
            <person name="Sutton G."/>
            <person name="Rogers Y."/>
            <person name="Friedman R."/>
            <person name="Frazier M."/>
            <person name="Venter J.C."/>
        </authorList>
    </citation>
    <scope>NUCLEOTIDE SEQUENCE [LARGE SCALE GENOMIC DNA]</scope>
    <source>
        <strain evidence="1 2">3TCK</strain>
    </source>
</reference>
<comment type="caution">
    <text evidence="1">The sequence shown here is derived from an EMBL/GenBank/DDBJ whole genome shotgun (WGS) entry which is preliminary data.</text>
</comment>
<gene>
    <name evidence="1" type="ORF">P3TCK_27934</name>
</gene>
<dbReference type="GO" id="GO:0045301">
    <property type="term" value="F:tRNA 2-(methylsulfanyl)-N(6)-isopentenyladenosine(37) hydroxylase activity"/>
    <property type="evidence" value="ECO:0007669"/>
    <property type="project" value="InterPro"/>
</dbReference>
<name>Q1Z3Z1_9GAMM</name>
<sequence length="269" mass="30370">MNKTQQMIDELLSPIKQFLYCETPDAWINEAIKPKNLTGLLVDHCNCELKASQTAMWLIRKYAVDADSGKALLEWAKPYEDFVYGRVRSTDAFHGKKNGLSAPLVAKEGFAHGPELIDKMVRLIKEEFHHFEQVLDIMVSRNIPYSNLSAGRYAKGLMKAVRTHEPATLIDKLIAGAYIEARSCERFAKLAPFLDDELQKFYISLLRSEARHYQDYLQLAEQIAGHNISDRIRIIGEKEAALINSEDDMFRFHSGIPAAGGLIPCTLVG</sequence>
<accession>Q1Z3Z1</accession>
<dbReference type="GO" id="GO:0006400">
    <property type="term" value="P:tRNA modification"/>
    <property type="evidence" value="ECO:0007669"/>
    <property type="project" value="InterPro"/>
</dbReference>
<dbReference type="HOGENOM" id="CLU_056571_0_0_6"/>
<organism evidence="1 2">
    <name type="scientific">Photobacterium profundum 3TCK</name>
    <dbReference type="NCBI Taxonomy" id="314280"/>
    <lineage>
        <taxon>Bacteria</taxon>
        <taxon>Pseudomonadati</taxon>
        <taxon>Pseudomonadota</taxon>
        <taxon>Gammaproteobacteria</taxon>
        <taxon>Vibrionales</taxon>
        <taxon>Vibrionaceae</taxon>
        <taxon>Photobacterium</taxon>
    </lineage>
</organism>
<proteinExistence type="predicted"/>
<dbReference type="AlphaFoldDB" id="Q1Z3Z1"/>
<dbReference type="Pfam" id="PF06175">
    <property type="entry name" value="MiaE"/>
    <property type="match status" value="1"/>
</dbReference>
<dbReference type="Proteomes" id="UP000003789">
    <property type="component" value="Unassembled WGS sequence"/>
</dbReference>
<dbReference type="PANTHER" id="PTHR42637">
    <property type="entry name" value="TRNA-(MS[2]IO[6]A)-HYDROXYLASE"/>
    <property type="match status" value="1"/>
</dbReference>